<organism evidence="2 3">
    <name type="scientific">Vibrio vulnificus</name>
    <dbReference type="NCBI Taxonomy" id="672"/>
    <lineage>
        <taxon>Bacteria</taxon>
        <taxon>Pseudomonadati</taxon>
        <taxon>Pseudomonadota</taxon>
        <taxon>Gammaproteobacteria</taxon>
        <taxon>Vibrionales</taxon>
        <taxon>Vibrionaceae</taxon>
        <taxon>Vibrio</taxon>
    </lineage>
</organism>
<sequence>MKFVYIFIVAAVATVHIYIGWETKTSPLDFNLILLLLIPFLTFVWKDASVIKFGSKGLELEKLKSDVNKTIKHVAHGDSVDHKSINNLYKSVESNDWLKLVFPEC</sequence>
<dbReference type="Proteomes" id="UP000664056">
    <property type="component" value="Unassembled WGS sequence"/>
</dbReference>
<evidence type="ECO:0000313" key="3">
    <source>
        <dbReference type="Proteomes" id="UP000664056"/>
    </source>
</evidence>
<feature type="transmembrane region" description="Helical" evidence="1">
    <location>
        <begin position="27"/>
        <end position="45"/>
    </location>
</feature>
<keyword evidence="1" id="KW-0812">Transmembrane</keyword>
<keyword evidence="1" id="KW-0472">Membrane</keyword>
<dbReference type="RefSeq" id="WP_206623240.1">
    <property type="nucleotide sequence ID" value="NZ_JAFKOQ010000071.1"/>
</dbReference>
<dbReference type="EMBL" id="JAFKOQ010000071">
    <property type="protein sequence ID" value="MBN8124671.1"/>
    <property type="molecule type" value="Genomic_DNA"/>
</dbReference>
<feature type="transmembrane region" description="Helical" evidence="1">
    <location>
        <begin position="5"/>
        <end position="21"/>
    </location>
</feature>
<evidence type="ECO:0000313" key="2">
    <source>
        <dbReference type="EMBL" id="MBN8124671.1"/>
    </source>
</evidence>
<reference evidence="2" key="1">
    <citation type="submission" date="2021-03" db="EMBL/GenBank/DDBJ databases">
        <title>Study of the foodborne Vibrio vulnificus isolates from China.</title>
        <authorList>
            <person name="Zheng Z."/>
            <person name="Ye L."/>
        </authorList>
    </citation>
    <scope>NUCLEOTIDE SEQUENCE</scope>
    <source>
        <strain evidence="2">Vv1582</strain>
    </source>
</reference>
<proteinExistence type="predicted"/>
<keyword evidence="1" id="KW-1133">Transmembrane helix</keyword>
<gene>
    <name evidence="2" type="ORF">J0J18_23490</name>
</gene>
<evidence type="ECO:0000256" key="1">
    <source>
        <dbReference type="SAM" id="Phobius"/>
    </source>
</evidence>
<name>A0AAW4HIM6_VIBVL</name>
<comment type="caution">
    <text evidence="2">The sequence shown here is derived from an EMBL/GenBank/DDBJ whole genome shotgun (WGS) entry which is preliminary data.</text>
</comment>
<accession>A0AAW4HIM6</accession>
<dbReference type="AlphaFoldDB" id="A0AAW4HIM6"/>
<protein>
    <submittedName>
        <fullName evidence="2">Uncharacterized protein</fullName>
    </submittedName>
</protein>